<dbReference type="Pfam" id="PF02633">
    <property type="entry name" value="Creatininase"/>
    <property type="match status" value="1"/>
</dbReference>
<dbReference type="AlphaFoldDB" id="A0A084IQQ8"/>
<evidence type="ECO:0000256" key="3">
    <source>
        <dbReference type="ARBA" id="ARBA00022801"/>
    </source>
</evidence>
<comment type="cofactor">
    <cofactor evidence="1">
        <name>Zn(2+)</name>
        <dbReference type="ChEBI" id="CHEBI:29105"/>
    </cofactor>
</comment>
<dbReference type="OrthoDB" id="9801445at2"/>
<evidence type="ECO:0000256" key="4">
    <source>
        <dbReference type="ARBA" id="ARBA00022833"/>
    </source>
</evidence>
<dbReference type="InterPro" id="IPR024087">
    <property type="entry name" value="Creatininase-like_sf"/>
</dbReference>
<dbReference type="InterPro" id="IPR003785">
    <property type="entry name" value="Creatininase/forma_Hydrolase"/>
</dbReference>
<dbReference type="RefSeq" id="WP_037333935.1">
    <property type="nucleotide sequence ID" value="NZ_APNK01000002.1"/>
</dbReference>
<evidence type="ECO:0000313" key="7">
    <source>
        <dbReference type="Proteomes" id="UP000028302"/>
    </source>
</evidence>
<keyword evidence="4" id="KW-0862">Zinc</keyword>
<dbReference type="PANTHER" id="PTHR35005">
    <property type="entry name" value="3-DEHYDRO-SCYLLO-INOSOSE HYDROLASE"/>
    <property type="match status" value="1"/>
</dbReference>
<dbReference type="Proteomes" id="UP000028302">
    <property type="component" value="Unassembled WGS sequence"/>
</dbReference>
<dbReference type="PANTHER" id="PTHR35005:SF1">
    <property type="entry name" value="2-AMINO-5-FORMYLAMINO-6-RIBOSYLAMINOPYRIMIDIN-4(3H)-ONE 5'-MONOPHOSPHATE DEFORMYLASE"/>
    <property type="match status" value="1"/>
</dbReference>
<dbReference type="SUPFAM" id="SSF102215">
    <property type="entry name" value="Creatininase"/>
    <property type="match status" value="1"/>
</dbReference>
<dbReference type="STRING" id="1304275.C41B8_02892"/>
<evidence type="ECO:0000256" key="1">
    <source>
        <dbReference type="ARBA" id="ARBA00001947"/>
    </source>
</evidence>
<keyword evidence="3" id="KW-0378">Hydrolase</keyword>
<gene>
    <name evidence="6" type="ORF">C41B8_02892</name>
</gene>
<evidence type="ECO:0000256" key="2">
    <source>
        <dbReference type="ARBA" id="ARBA00022723"/>
    </source>
</evidence>
<sequence length="271" mass="27888">MTEIEHWSALTGPELASIAARDPVALLPVAAVEQHGPHLPLNTDGVIGDGIVTAAGQCLRDRGEALELLILPAMTVGASLEHTGFAGTVSLTAEQAIAQIHAIGTGVAAAGIRRLVLFNSHGGNKAVLDLAALRLRADFGLLVVKANYFRFAPPADALPAEELAHGLHGGALETSMMLHLAPAAVRRDALADHESLGALRARTGATLGPEGDAGFAWMAEDLNPAGVTGNAAAADAETGARLVEAFGVRLAEIIVETACFDLREFGGRGAR</sequence>
<comment type="similarity">
    <text evidence="5">Belongs to the creatininase superfamily.</text>
</comment>
<comment type="caution">
    <text evidence="6">The sequence shown here is derived from an EMBL/GenBank/DDBJ whole genome shotgun (WGS) entry which is preliminary data.</text>
</comment>
<dbReference type="GO" id="GO:0009231">
    <property type="term" value="P:riboflavin biosynthetic process"/>
    <property type="evidence" value="ECO:0007669"/>
    <property type="project" value="TreeGrafter"/>
</dbReference>
<dbReference type="GO" id="GO:0046872">
    <property type="term" value="F:metal ion binding"/>
    <property type="evidence" value="ECO:0007669"/>
    <property type="project" value="UniProtKB-KW"/>
</dbReference>
<name>A0A084IQQ8_SALHC</name>
<dbReference type="GO" id="GO:0016811">
    <property type="term" value="F:hydrolase activity, acting on carbon-nitrogen (but not peptide) bonds, in linear amides"/>
    <property type="evidence" value="ECO:0007669"/>
    <property type="project" value="TreeGrafter"/>
</dbReference>
<keyword evidence="2" id="KW-0479">Metal-binding</keyword>
<protein>
    <submittedName>
        <fullName evidence="6">Creatininase</fullName>
    </submittedName>
</protein>
<proteinExistence type="inferred from homology"/>
<evidence type="ECO:0000256" key="5">
    <source>
        <dbReference type="ARBA" id="ARBA00024029"/>
    </source>
</evidence>
<dbReference type="PATRIC" id="fig|1304275.5.peg.587"/>
<dbReference type="eggNOG" id="COG1402">
    <property type="taxonomic scope" value="Bacteria"/>
</dbReference>
<dbReference type="Gene3D" id="3.40.50.10310">
    <property type="entry name" value="Creatininase"/>
    <property type="match status" value="1"/>
</dbReference>
<evidence type="ECO:0000313" key="6">
    <source>
        <dbReference type="EMBL" id="KEZ79042.1"/>
    </source>
</evidence>
<reference evidence="6 7" key="1">
    <citation type="submission" date="2013-03" db="EMBL/GenBank/DDBJ databases">
        <title>Salinisphaera hydrothermalis C41B8 Genome Sequencing.</title>
        <authorList>
            <person name="Li C."/>
            <person name="Lai Q."/>
            <person name="Shao Z."/>
        </authorList>
    </citation>
    <scope>NUCLEOTIDE SEQUENCE [LARGE SCALE GENOMIC DNA]</scope>
    <source>
        <strain evidence="6 7">C41B8</strain>
    </source>
</reference>
<accession>A0A084IQQ8</accession>
<dbReference type="EMBL" id="APNK01000002">
    <property type="protein sequence ID" value="KEZ79042.1"/>
    <property type="molecule type" value="Genomic_DNA"/>
</dbReference>
<organism evidence="6 7">
    <name type="scientific">Salinisphaera hydrothermalis (strain C41B8)</name>
    <dbReference type="NCBI Taxonomy" id="1304275"/>
    <lineage>
        <taxon>Bacteria</taxon>
        <taxon>Pseudomonadati</taxon>
        <taxon>Pseudomonadota</taxon>
        <taxon>Gammaproteobacteria</taxon>
        <taxon>Salinisphaerales</taxon>
        <taxon>Salinisphaeraceae</taxon>
        <taxon>Salinisphaera</taxon>
    </lineage>
</organism>
<keyword evidence="7" id="KW-1185">Reference proteome</keyword>